<dbReference type="AlphaFoldDB" id="A0A2M7U7Z7"/>
<organism evidence="2 3">
    <name type="scientific">Candidatus Roizmanbacteria bacterium CG_4_10_14_0_2_um_filter_33_96</name>
    <dbReference type="NCBI Taxonomy" id="1974821"/>
    <lineage>
        <taxon>Bacteria</taxon>
        <taxon>Candidatus Roizmaniibacteriota</taxon>
    </lineage>
</organism>
<dbReference type="InterPro" id="IPR043716">
    <property type="entry name" value="DUF5657"/>
</dbReference>
<name>A0A2M7U7Z7_9BACT</name>
<evidence type="ECO:0000313" key="2">
    <source>
        <dbReference type="EMBL" id="PIZ67356.1"/>
    </source>
</evidence>
<dbReference type="EMBL" id="PFOF01000059">
    <property type="protein sequence ID" value="PIZ67356.1"/>
    <property type="molecule type" value="Genomic_DNA"/>
</dbReference>
<dbReference type="Pfam" id="PF18901">
    <property type="entry name" value="DUF5657"/>
    <property type="match status" value="1"/>
</dbReference>
<gene>
    <name evidence="2" type="ORF">COY12_02105</name>
</gene>
<keyword evidence="1" id="KW-1133">Transmembrane helix</keyword>
<keyword evidence="1" id="KW-0472">Membrane</keyword>
<feature type="transmembrane region" description="Helical" evidence="1">
    <location>
        <begin position="45"/>
        <end position="69"/>
    </location>
</feature>
<reference evidence="3" key="1">
    <citation type="submission" date="2017-09" db="EMBL/GenBank/DDBJ databases">
        <title>Depth-based differentiation of microbial function through sediment-hosted aquifers and enrichment of novel symbionts in the deep terrestrial subsurface.</title>
        <authorList>
            <person name="Probst A.J."/>
            <person name="Ladd B."/>
            <person name="Jarett J.K."/>
            <person name="Geller-Mcgrath D.E."/>
            <person name="Sieber C.M.K."/>
            <person name="Emerson J.B."/>
            <person name="Anantharaman K."/>
            <person name="Thomas B.C."/>
            <person name="Malmstrom R."/>
            <person name="Stieglmeier M."/>
            <person name="Klingl A."/>
            <person name="Woyke T."/>
            <person name="Ryan C.M."/>
            <person name="Banfield J.F."/>
        </authorList>
    </citation>
    <scope>NUCLEOTIDE SEQUENCE [LARGE SCALE GENOMIC DNA]</scope>
</reference>
<accession>A0A2M7U7Z7</accession>
<proteinExistence type="predicted"/>
<comment type="caution">
    <text evidence="2">The sequence shown here is derived from an EMBL/GenBank/DDBJ whole genome shotgun (WGS) entry which is preliminary data.</text>
</comment>
<evidence type="ECO:0000256" key="1">
    <source>
        <dbReference type="SAM" id="Phobius"/>
    </source>
</evidence>
<sequence>MDFKDIAFKVVISLFAIFYYLYALVVSKQVKIMDKTLQDEHNGFILFVTSLQVTISLVILIIVLLSILII</sequence>
<dbReference type="Proteomes" id="UP000229506">
    <property type="component" value="Unassembled WGS sequence"/>
</dbReference>
<evidence type="ECO:0000313" key="3">
    <source>
        <dbReference type="Proteomes" id="UP000229506"/>
    </source>
</evidence>
<protein>
    <submittedName>
        <fullName evidence="2">Uncharacterized protein</fullName>
    </submittedName>
</protein>
<feature type="transmembrane region" description="Helical" evidence="1">
    <location>
        <begin position="6"/>
        <end position="25"/>
    </location>
</feature>
<keyword evidence="1" id="KW-0812">Transmembrane</keyword>